<dbReference type="PROSITE" id="PS50928">
    <property type="entry name" value="ABC_TM1"/>
    <property type="match status" value="1"/>
</dbReference>
<evidence type="ECO:0000259" key="8">
    <source>
        <dbReference type="PROSITE" id="PS50928"/>
    </source>
</evidence>
<keyword evidence="3" id="KW-1003">Cell membrane</keyword>
<dbReference type="InterPro" id="IPR035906">
    <property type="entry name" value="MetI-like_sf"/>
</dbReference>
<dbReference type="Pfam" id="PF00528">
    <property type="entry name" value="BPD_transp_1"/>
    <property type="match status" value="1"/>
</dbReference>
<evidence type="ECO:0000256" key="5">
    <source>
        <dbReference type="ARBA" id="ARBA00022989"/>
    </source>
</evidence>
<evidence type="ECO:0000256" key="4">
    <source>
        <dbReference type="ARBA" id="ARBA00022692"/>
    </source>
</evidence>
<accession>A0ABR7HVY9</accession>
<proteinExistence type="inferred from homology"/>
<keyword evidence="2 7" id="KW-0813">Transport</keyword>
<feature type="transmembrane region" description="Helical" evidence="7">
    <location>
        <begin position="178"/>
        <end position="200"/>
    </location>
</feature>
<organism evidence="9 10">
    <name type="scientific">Pseudoflavonifractor hominis</name>
    <dbReference type="NCBI Taxonomy" id="2763059"/>
    <lineage>
        <taxon>Bacteria</taxon>
        <taxon>Bacillati</taxon>
        <taxon>Bacillota</taxon>
        <taxon>Clostridia</taxon>
        <taxon>Eubacteriales</taxon>
        <taxon>Oscillospiraceae</taxon>
        <taxon>Pseudoflavonifractor</taxon>
    </lineage>
</organism>
<name>A0ABR7HVY9_9FIRM</name>
<feature type="transmembrane region" description="Helical" evidence="7">
    <location>
        <begin position="7"/>
        <end position="28"/>
    </location>
</feature>
<feature type="transmembrane region" description="Helical" evidence="7">
    <location>
        <begin position="239"/>
        <end position="257"/>
    </location>
</feature>
<feature type="transmembrane region" description="Helical" evidence="7">
    <location>
        <begin position="101"/>
        <end position="123"/>
    </location>
</feature>
<keyword evidence="10" id="KW-1185">Reference proteome</keyword>
<dbReference type="InterPro" id="IPR000515">
    <property type="entry name" value="MetI-like"/>
</dbReference>
<dbReference type="PANTHER" id="PTHR43744:SF12">
    <property type="entry name" value="ABC TRANSPORTER PERMEASE PROTEIN MG189-RELATED"/>
    <property type="match status" value="1"/>
</dbReference>
<evidence type="ECO:0000256" key="7">
    <source>
        <dbReference type="RuleBase" id="RU363032"/>
    </source>
</evidence>
<keyword evidence="4 7" id="KW-0812">Transmembrane</keyword>
<dbReference type="EMBL" id="JACOPR010000009">
    <property type="protein sequence ID" value="MBC5731684.1"/>
    <property type="molecule type" value="Genomic_DNA"/>
</dbReference>
<dbReference type="SUPFAM" id="SSF161098">
    <property type="entry name" value="MetI-like"/>
    <property type="match status" value="1"/>
</dbReference>
<feature type="domain" description="ABC transmembrane type-1" evidence="8">
    <location>
        <begin position="66"/>
        <end position="257"/>
    </location>
</feature>
<evidence type="ECO:0000313" key="10">
    <source>
        <dbReference type="Proteomes" id="UP000660021"/>
    </source>
</evidence>
<feature type="transmembrane region" description="Helical" evidence="7">
    <location>
        <begin position="69"/>
        <end position="89"/>
    </location>
</feature>
<evidence type="ECO:0000256" key="3">
    <source>
        <dbReference type="ARBA" id="ARBA00022475"/>
    </source>
</evidence>
<comment type="subcellular location">
    <subcellularLocation>
        <location evidence="1 7">Cell membrane</location>
        <topology evidence="1 7">Multi-pass membrane protein</topology>
    </subcellularLocation>
</comment>
<dbReference type="Proteomes" id="UP000660021">
    <property type="component" value="Unassembled WGS sequence"/>
</dbReference>
<comment type="caution">
    <text evidence="9">The sequence shown here is derived from an EMBL/GenBank/DDBJ whole genome shotgun (WGS) entry which is preliminary data.</text>
</comment>
<evidence type="ECO:0000256" key="2">
    <source>
        <dbReference type="ARBA" id="ARBA00022448"/>
    </source>
</evidence>
<evidence type="ECO:0000256" key="1">
    <source>
        <dbReference type="ARBA" id="ARBA00004651"/>
    </source>
</evidence>
<comment type="similarity">
    <text evidence="7">Belongs to the binding-protein-dependent transport system permease family.</text>
</comment>
<evidence type="ECO:0000313" key="9">
    <source>
        <dbReference type="EMBL" id="MBC5731684.1"/>
    </source>
</evidence>
<dbReference type="Gene3D" id="1.10.3720.10">
    <property type="entry name" value="MetI-like"/>
    <property type="match status" value="1"/>
</dbReference>
<dbReference type="CDD" id="cd06261">
    <property type="entry name" value="TM_PBP2"/>
    <property type="match status" value="1"/>
</dbReference>
<evidence type="ECO:0000256" key="6">
    <source>
        <dbReference type="ARBA" id="ARBA00023136"/>
    </source>
</evidence>
<protein>
    <submittedName>
        <fullName evidence="9">Carbohydrate ABC transporter permease</fullName>
    </submittedName>
</protein>
<reference evidence="9 10" key="1">
    <citation type="submission" date="2020-08" db="EMBL/GenBank/DDBJ databases">
        <title>Genome public.</title>
        <authorList>
            <person name="Liu C."/>
            <person name="Sun Q."/>
        </authorList>
    </citation>
    <scope>NUCLEOTIDE SEQUENCE [LARGE SCALE GENOMIC DNA]</scope>
    <source>
        <strain evidence="9 10">New-38</strain>
    </source>
</reference>
<sequence length="272" mass="30551">MKRAKKIATYVSLTALILIWLMPILYLVNSALKSPNEFFMNGMFALPQEPTLDNFAIAWKKIRSYFGNSLIYVSISVPIIVLLSSMAAYALSRFEFRGKNVLVGLLMLGMLLPAHVTLLPNYMVLKSLNLLNSRVGLILLYVALNISFTFFLTRGHFLGISREIEEAAMVDGCPTWQIFFRIILPMSLPVLIIALVMNYLNVWNDLVLSIIYVTKDEMLPVTAGILRFTEEYAQHYERMTAGILISIVPLTIIFIAAQKYIVAGMAEGALKG</sequence>
<keyword evidence="5 7" id="KW-1133">Transmembrane helix</keyword>
<feature type="transmembrane region" description="Helical" evidence="7">
    <location>
        <begin position="135"/>
        <end position="157"/>
    </location>
</feature>
<dbReference type="PANTHER" id="PTHR43744">
    <property type="entry name" value="ABC TRANSPORTER PERMEASE PROTEIN MG189-RELATED-RELATED"/>
    <property type="match status" value="1"/>
</dbReference>
<keyword evidence="6 7" id="KW-0472">Membrane</keyword>
<dbReference type="RefSeq" id="WP_180956771.1">
    <property type="nucleotide sequence ID" value="NZ_JACOPR010000009.1"/>
</dbReference>
<gene>
    <name evidence="9" type="ORF">H8S34_12725</name>
</gene>